<dbReference type="KEGG" id="sand:H3309_11035"/>
<proteinExistence type="predicted"/>
<dbReference type="Proteomes" id="UP000515292">
    <property type="component" value="Chromosome"/>
</dbReference>
<accession>A0A7G5IEX5</accession>
<dbReference type="AlphaFoldDB" id="A0A7G5IEX5"/>
<organism evidence="1 2">
    <name type="scientific">Sandaracinobacteroides saxicola</name>
    <dbReference type="NCBI Taxonomy" id="2759707"/>
    <lineage>
        <taxon>Bacteria</taxon>
        <taxon>Pseudomonadati</taxon>
        <taxon>Pseudomonadota</taxon>
        <taxon>Alphaproteobacteria</taxon>
        <taxon>Sphingomonadales</taxon>
        <taxon>Sphingosinicellaceae</taxon>
        <taxon>Sandaracinobacteroides</taxon>
    </lineage>
</organism>
<name>A0A7G5IEX5_9SPHN</name>
<reference evidence="1 2" key="1">
    <citation type="submission" date="2020-07" db="EMBL/GenBank/DDBJ databases">
        <title>Complete genome sequence for Sandaracinobacter sp. M6.</title>
        <authorList>
            <person name="Tang Y."/>
            <person name="Liu Q."/>
            <person name="Guo Z."/>
            <person name="Lei P."/>
            <person name="Huang B."/>
        </authorList>
    </citation>
    <scope>NUCLEOTIDE SEQUENCE [LARGE SCALE GENOMIC DNA]</scope>
    <source>
        <strain evidence="1 2">M6</strain>
    </source>
</reference>
<evidence type="ECO:0000313" key="1">
    <source>
        <dbReference type="EMBL" id="QMW21917.1"/>
    </source>
</evidence>
<dbReference type="RefSeq" id="WP_182294763.1">
    <property type="nucleotide sequence ID" value="NZ_CP059851.1"/>
</dbReference>
<dbReference type="EMBL" id="CP059851">
    <property type="protein sequence ID" value="QMW21917.1"/>
    <property type="molecule type" value="Genomic_DNA"/>
</dbReference>
<keyword evidence="2" id="KW-1185">Reference proteome</keyword>
<evidence type="ECO:0000313" key="2">
    <source>
        <dbReference type="Proteomes" id="UP000515292"/>
    </source>
</evidence>
<gene>
    <name evidence="1" type="ORF">H3309_11035</name>
</gene>
<sequence length="265" mass="28018">MIDESILRAAYERGDATGYGAAFLARAQVEDGDALLIGREAIMAEALAMAAALRERTVASVAVHGPLVTFSLSALSAGVQANLRRHLWLTLESGRVADALFVTDRLGIAPPAPPPIHRPLGELRSGQGQLPALPRPDAPLAERLTAALNARDCSMTGCLDFAGPQGFNGPRAQAGRFADARDWWMALFARVPDALLTIDRTVEAPGVLAILWRVQGHVAGGDGMRRLSLPLSAVLDVGAAGIGAMELLLDMDALEALPARAHWDE</sequence>
<protein>
    <submittedName>
        <fullName evidence="1">Uncharacterized protein</fullName>
    </submittedName>
</protein>